<evidence type="ECO:0000313" key="2">
    <source>
        <dbReference type="Proteomes" id="UP000276133"/>
    </source>
</evidence>
<protein>
    <submittedName>
        <fullName evidence="1">Uncharacterized protein</fullName>
    </submittedName>
</protein>
<gene>
    <name evidence="1" type="ORF">BpHYR1_023470</name>
</gene>
<name>A0A3M7QB78_BRAPC</name>
<dbReference type="EMBL" id="REGN01006754">
    <property type="protein sequence ID" value="RNA08414.1"/>
    <property type="molecule type" value="Genomic_DNA"/>
</dbReference>
<proteinExistence type="predicted"/>
<keyword evidence="2" id="KW-1185">Reference proteome</keyword>
<accession>A0A3M7QB78</accession>
<organism evidence="1 2">
    <name type="scientific">Brachionus plicatilis</name>
    <name type="common">Marine rotifer</name>
    <name type="synonym">Brachionus muelleri</name>
    <dbReference type="NCBI Taxonomy" id="10195"/>
    <lineage>
        <taxon>Eukaryota</taxon>
        <taxon>Metazoa</taxon>
        <taxon>Spiralia</taxon>
        <taxon>Gnathifera</taxon>
        <taxon>Rotifera</taxon>
        <taxon>Eurotatoria</taxon>
        <taxon>Monogononta</taxon>
        <taxon>Pseudotrocha</taxon>
        <taxon>Ploima</taxon>
        <taxon>Brachionidae</taxon>
        <taxon>Brachionus</taxon>
    </lineage>
</organism>
<comment type="caution">
    <text evidence="1">The sequence shown here is derived from an EMBL/GenBank/DDBJ whole genome shotgun (WGS) entry which is preliminary data.</text>
</comment>
<dbReference type="Proteomes" id="UP000276133">
    <property type="component" value="Unassembled WGS sequence"/>
</dbReference>
<sequence>MALLLTAKSWAYNSTLNRQLTGTTYKQINVKNTRINASQLFNNMSWHIGQVMEALHFSQAAQFPAGMPWSLPLCTTTAIESINSCFVSSKLTRALKYPRLNAAEANSFEALGYKF</sequence>
<dbReference type="AlphaFoldDB" id="A0A3M7QB78"/>
<evidence type="ECO:0000313" key="1">
    <source>
        <dbReference type="EMBL" id="RNA08414.1"/>
    </source>
</evidence>
<reference evidence="1 2" key="1">
    <citation type="journal article" date="2018" name="Sci. Rep.">
        <title>Genomic signatures of local adaptation to the degree of environmental predictability in rotifers.</title>
        <authorList>
            <person name="Franch-Gras L."/>
            <person name="Hahn C."/>
            <person name="Garcia-Roger E.M."/>
            <person name="Carmona M.J."/>
            <person name="Serra M."/>
            <person name="Gomez A."/>
        </authorList>
    </citation>
    <scope>NUCLEOTIDE SEQUENCE [LARGE SCALE GENOMIC DNA]</scope>
    <source>
        <strain evidence="1">HYR1</strain>
    </source>
</reference>